<feature type="DNA-binding region" description="H-T-H motif" evidence="4">
    <location>
        <begin position="22"/>
        <end position="41"/>
    </location>
</feature>
<keyword evidence="7" id="KW-1185">Reference proteome</keyword>
<dbReference type="InterPro" id="IPR045864">
    <property type="entry name" value="aa-tRNA-synth_II/BPL/LPL"/>
</dbReference>
<dbReference type="PANTHER" id="PTHR12835:SF5">
    <property type="entry name" value="BIOTIN--PROTEIN LIGASE"/>
    <property type="match status" value="1"/>
</dbReference>
<dbReference type="GO" id="GO:0003677">
    <property type="term" value="F:DNA binding"/>
    <property type="evidence" value="ECO:0007669"/>
    <property type="project" value="UniProtKB-UniRule"/>
</dbReference>
<keyword evidence="1 4" id="KW-0436">Ligase</keyword>
<comment type="function">
    <text evidence="4">Acts both as a biotin--[acetyl-CoA-carboxylase] ligase and a repressor.</text>
</comment>
<dbReference type="Pfam" id="PF03099">
    <property type="entry name" value="BPL_LplA_LipB"/>
    <property type="match status" value="1"/>
</dbReference>
<dbReference type="InterPro" id="IPR030855">
    <property type="entry name" value="Bifunct_BirA"/>
</dbReference>
<comment type="similarity">
    <text evidence="4">Belongs to the biotin--protein ligase family.</text>
</comment>
<proteinExistence type="inferred from homology"/>
<accession>A0A7W8G6T4</accession>
<reference evidence="6 7" key="1">
    <citation type="submission" date="2020-08" db="EMBL/GenBank/DDBJ databases">
        <title>Genomic Encyclopedia of Type Strains, Phase IV (KMG-IV): sequencing the most valuable type-strain genomes for metagenomic binning, comparative biology and taxonomic classification.</title>
        <authorList>
            <person name="Goeker M."/>
        </authorList>
    </citation>
    <scope>NUCLEOTIDE SEQUENCE [LARGE SCALE GENOMIC DNA]</scope>
    <source>
        <strain evidence="6 7">DSM 103462</strain>
    </source>
</reference>
<evidence type="ECO:0000313" key="7">
    <source>
        <dbReference type="Proteomes" id="UP000518887"/>
    </source>
</evidence>
<keyword evidence="4" id="KW-0547">Nucleotide-binding</keyword>
<dbReference type="Pfam" id="PF02237">
    <property type="entry name" value="BPL_C"/>
    <property type="match status" value="1"/>
</dbReference>
<dbReference type="SUPFAM" id="SSF46785">
    <property type="entry name" value="Winged helix' DNA-binding domain"/>
    <property type="match status" value="1"/>
</dbReference>
<dbReference type="AlphaFoldDB" id="A0A7W8G6T4"/>
<dbReference type="GO" id="GO:0006355">
    <property type="term" value="P:regulation of DNA-templated transcription"/>
    <property type="evidence" value="ECO:0007669"/>
    <property type="project" value="UniProtKB-UniRule"/>
</dbReference>
<evidence type="ECO:0000256" key="3">
    <source>
        <dbReference type="ARBA" id="ARBA00047846"/>
    </source>
</evidence>
<dbReference type="Proteomes" id="UP000518887">
    <property type="component" value="Unassembled WGS sequence"/>
</dbReference>
<comment type="caution">
    <text evidence="4">Lacks conserved residue(s) required for the propagation of feature annotation.</text>
</comment>
<dbReference type="Pfam" id="PF08279">
    <property type="entry name" value="HTH_11"/>
    <property type="match status" value="1"/>
</dbReference>
<dbReference type="InterPro" id="IPR036388">
    <property type="entry name" value="WH-like_DNA-bd_sf"/>
</dbReference>
<dbReference type="HAMAP" id="MF_00978">
    <property type="entry name" value="Bifunct_BirA"/>
    <property type="match status" value="1"/>
</dbReference>
<keyword evidence="4" id="KW-0067">ATP-binding</keyword>
<evidence type="ECO:0000256" key="2">
    <source>
        <dbReference type="ARBA" id="ARBA00023267"/>
    </source>
</evidence>
<evidence type="ECO:0000259" key="5">
    <source>
        <dbReference type="PROSITE" id="PS51733"/>
    </source>
</evidence>
<dbReference type="Gene3D" id="2.30.30.100">
    <property type="match status" value="1"/>
</dbReference>
<keyword evidence="2 4" id="KW-0092">Biotin</keyword>
<organism evidence="6 7">
    <name type="scientific">Treponema ruminis</name>
    <dbReference type="NCBI Taxonomy" id="744515"/>
    <lineage>
        <taxon>Bacteria</taxon>
        <taxon>Pseudomonadati</taxon>
        <taxon>Spirochaetota</taxon>
        <taxon>Spirochaetia</taxon>
        <taxon>Spirochaetales</taxon>
        <taxon>Treponemataceae</taxon>
        <taxon>Treponema</taxon>
    </lineage>
</organism>
<keyword evidence="4" id="KW-0805">Transcription regulation</keyword>
<keyword evidence="4" id="KW-0678">Repressor</keyword>
<feature type="binding site" evidence="4">
    <location>
        <begin position="94"/>
        <end position="96"/>
    </location>
    <ligand>
        <name>biotin</name>
        <dbReference type="ChEBI" id="CHEBI:57586"/>
    </ligand>
</feature>
<name>A0A7W8G6T4_9SPIR</name>
<protein>
    <recommendedName>
        <fullName evidence="4">Bifunctional ligase/repressor BirA</fullName>
    </recommendedName>
    <alternativeName>
        <fullName evidence="4">Biotin--[acetyl-CoA-carboxylase] ligase</fullName>
        <ecNumber evidence="4">6.3.4.15</ecNumber>
    </alternativeName>
    <alternativeName>
        <fullName evidence="4">Biotin--protein ligase</fullName>
    </alternativeName>
    <alternativeName>
        <fullName evidence="4">Biotin-[acetyl-CoA carboxylase] synthetase</fullName>
    </alternativeName>
</protein>
<dbReference type="CDD" id="cd16442">
    <property type="entry name" value="BPL"/>
    <property type="match status" value="1"/>
</dbReference>
<dbReference type="EC" id="6.3.4.15" evidence="4"/>
<dbReference type="PROSITE" id="PS51733">
    <property type="entry name" value="BPL_LPL_CATALYTIC"/>
    <property type="match status" value="1"/>
</dbReference>
<dbReference type="GO" id="GO:0005737">
    <property type="term" value="C:cytoplasm"/>
    <property type="evidence" value="ECO:0007669"/>
    <property type="project" value="TreeGrafter"/>
</dbReference>
<dbReference type="InterPro" id="IPR036390">
    <property type="entry name" value="WH_DNA-bd_sf"/>
</dbReference>
<dbReference type="NCBIfam" id="TIGR00121">
    <property type="entry name" value="birA_ligase"/>
    <property type="match status" value="1"/>
</dbReference>
<dbReference type="InterPro" id="IPR004143">
    <property type="entry name" value="BPL_LPL_catalytic"/>
</dbReference>
<dbReference type="GO" id="GO:0005524">
    <property type="term" value="F:ATP binding"/>
    <property type="evidence" value="ECO:0007669"/>
    <property type="project" value="UniProtKB-UniRule"/>
</dbReference>
<keyword evidence="4" id="KW-0238">DNA-binding</keyword>
<dbReference type="InterPro" id="IPR004408">
    <property type="entry name" value="Biotin_CoA_COase_ligase"/>
</dbReference>
<gene>
    <name evidence="4" type="primary">birA</name>
    <name evidence="6" type="ORF">HNP76_000233</name>
</gene>
<evidence type="ECO:0000313" key="6">
    <source>
        <dbReference type="EMBL" id="MBB5224893.1"/>
    </source>
</evidence>
<comment type="caution">
    <text evidence="6">The sequence shown here is derived from an EMBL/GenBank/DDBJ whole genome shotgun (WGS) entry which is preliminary data.</text>
</comment>
<comment type="catalytic activity">
    <reaction evidence="3 4">
        <text>biotin + L-lysyl-[protein] + ATP = N(6)-biotinyl-L-lysyl-[protein] + AMP + diphosphate + H(+)</text>
        <dbReference type="Rhea" id="RHEA:11756"/>
        <dbReference type="Rhea" id="RHEA-COMP:9752"/>
        <dbReference type="Rhea" id="RHEA-COMP:10505"/>
        <dbReference type="ChEBI" id="CHEBI:15378"/>
        <dbReference type="ChEBI" id="CHEBI:29969"/>
        <dbReference type="ChEBI" id="CHEBI:30616"/>
        <dbReference type="ChEBI" id="CHEBI:33019"/>
        <dbReference type="ChEBI" id="CHEBI:57586"/>
        <dbReference type="ChEBI" id="CHEBI:83144"/>
        <dbReference type="ChEBI" id="CHEBI:456215"/>
        <dbReference type="EC" id="6.3.4.15"/>
    </reaction>
</comment>
<evidence type="ECO:0000256" key="1">
    <source>
        <dbReference type="ARBA" id="ARBA00022598"/>
    </source>
</evidence>
<sequence>MSTKNSVLQALNSLGVGEFLSGEELASSCSVSRTAIWKAIKSLEDDGYKIEAVTNRGYRILSAPDKLDSSKISSLIKESCGAEVKTLAFDEIDSTNSEAKRRAVEVGSFRDAAGKLTEKGKAAHLSLFAAERQTGGKGRLGRTFVSPRDCGVYFSLLYSPRGGVKNPALYTAAAAVSVARAVKKLYGEDSSIKWVNDLFLAGKKICGILVEGIANFETGSIDAAVVGIGINIRKNPELSGEITKIAGSIEEAKSLKGEKMPLLSKNALIAEVVSNLIEFYGAFENEDESKISEMIFEYRNASLLNGKSVTVNPVAGTSGQSYRAIVKDIDEEMRLVVETEAGQIQKLSSGEVSLHSYDFV</sequence>
<dbReference type="InterPro" id="IPR013196">
    <property type="entry name" value="HTH_11"/>
</dbReference>
<dbReference type="GO" id="GO:0004077">
    <property type="term" value="F:biotin--[biotin carboxyl-carrier protein] ligase activity"/>
    <property type="evidence" value="ECO:0007669"/>
    <property type="project" value="UniProtKB-UniRule"/>
</dbReference>
<feature type="binding site" evidence="4">
    <location>
        <position position="133"/>
    </location>
    <ligand>
        <name>biotin</name>
        <dbReference type="ChEBI" id="CHEBI:57586"/>
    </ligand>
</feature>
<keyword evidence="4" id="KW-0804">Transcription</keyword>
<dbReference type="RefSeq" id="WP_184656622.1">
    <property type="nucleotide sequence ID" value="NZ_JACHFQ010000001.1"/>
</dbReference>
<dbReference type="EMBL" id="JACHFQ010000001">
    <property type="protein sequence ID" value="MBB5224893.1"/>
    <property type="molecule type" value="Genomic_DNA"/>
</dbReference>
<feature type="domain" description="BPL/LPL catalytic" evidence="5">
    <location>
        <begin position="81"/>
        <end position="284"/>
    </location>
</feature>
<dbReference type="Gene3D" id="3.30.930.10">
    <property type="entry name" value="Bira Bifunctional Protein, Domain 2"/>
    <property type="match status" value="1"/>
</dbReference>
<dbReference type="Gene3D" id="1.10.10.10">
    <property type="entry name" value="Winged helix-like DNA-binding domain superfamily/Winged helix DNA-binding domain"/>
    <property type="match status" value="1"/>
</dbReference>
<feature type="binding site" evidence="4">
    <location>
        <position position="204"/>
    </location>
    <ligand>
        <name>biotin</name>
        <dbReference type="ChEBI" id="CHEBI:57586"/>
    </ligand>
</feature>
<dbReference type="SUPFAM" id="SSF55681">
    <property type="entry name" value="Class II aaRS and biotin synthetases"/>
    <property type="match status" value="1"/>
</dbReference>
<dbReference type="PANTHER" id="PTHR12835">
    <property type="entry name" value="BIOTIN PROTEIN LIGASE"/>
    <property type="match status" value="1"/>
</dbReference>
<dbReference type="InterPro" id="IPR003142">
    <property type="entry name" value="BPL_C"/>
</dbReference>
<evidence type="ECO:0000256" key="4">
    <source>
        <dbReference type="HAMAP-Rule" id="MF_00978"/>
    </source>
</evidence>